<dbReference type="AlphaFoldDB" id="A0A2W5Q4U0"/>
<dbReference type="EMBL" id="QFPP01000220">
    <property type="protein sequence ID" value="PZQ72466.1"/>
    <property type="molecule type" value="Genomic_DNA"/>
</dbReference>
<dbReference type="Proteomes" id="UP000249135">
    <property type="component" value="Unassembled WGS sequence"/>
</dbReference>
<organism evidence="1 2">
    <name type="scientific">Variovorax paradoxus</name>
    <dbReference type="NCBI Taxonomy" id="34073"/>
    <lineage>
        <taxon>Bacteria</taxon>
        <taxon>Pseudomonadati</taxon>
        <taxon>Pseudomonadota</taxon>
        <taxon>Betaproteobacteria</taxon>
        <taxon>Burkholderiales</taxon>
        <taxon>Comamonadaceae</taxon>
        <taxon>Variovorax</taxon>
    </lineage>
</organism>
<comment type="caution">
    <text evidence="1">The sequence shown here is derived from an EMBL/GenBank/DDBJ whole genome shotgun (WGS) entry which is preliminary data.</text>
</comment>
<accession>A0A2W5Q4U0</accession>
<protein>
    <submittedName>
        <fullName evidence="1">Uncharacterized protein</fullName>
    </submittedName>
</protein>
<sequence length="79" mass="8848">MGAPSLVRSQWQALVELRAGHLIARTGLRGLSADDSRRFRTYPAPTISALLRYGFIREVDGAYDITDHGLRALEVLPRR</sequence>
<proteinExistence type="predicted"/>
<evidence type="ECO:0000313" key="1">
    <source>
        <dbReference type="EMBL" id="PZQ72466.1"/>
    </source>
</evidence>
<reference evidence="1 2" key="1">
    <citation type="submission" date="2017-08" db="EMBL/GenBank/DDBJ databases">
        <title>Infants hospitalized years apart are colonized by the same room-sourced microbial strains.</title>
        <authorList>
            <person name="Brooks B."/>
            <person name="Olm M.R."/>
            <person name="Firek B.A."/>
            <person name="Baker R."/>
            <person name="Thomas B.C."/>
            <person name="Morowitz M.J."/>
            <person name="Banfield J.F."/>
        </authorList>
    </citation>
    <scope>NUCLEOTIDE SEQUENCE [LARGE SCALE GENOMIC DNA]</scope>
    <source>
        <strain evidence="1">S2_005_003_R2_41</strain>
    </source>
</reference>
<name>A0A2W5Q4U0_VARPD</name>
<gene>
    <name evidence="1" type="ORF">DI563_16495</name>
</gene>
<evidence type="ECO:0000313" key="2">
    <source>
        <dbReference type="Proteomes" id="UP000249135"/>
    </source>
</evidence>